<evidence type="ECO:0000313" key="8">
    <source>
        <dbReference type="Proteomes" id="UP000800041"/>
    </source>
</evidence>
<evidence type="ECO:0000313" key="7">
    <source>
        <dbReference type="EMBL" id="KAF1984232.1"/>
    </source>
</evidence>
<dbReference type="GO" id="GO:0032126">
    <property type="term" value="C:eisosome"/>
    <property type="evidence" value="ECO:0007669"/>
    <property type="project" value="TreeGrafter"/>
</dbReference>
<organism evidence="7 8">
    <name type="scientific">Aulographum hederae CBS 113979</name>
    <dbReference type="NCBI Taxonomy" id="1176131"/>
    <lineage>
        <taxon>Eukaryota</taxon>
        <taxon>Fungi</taxon>
        <taxon>Dikarya</taxon>
        <taxon>Ascomycota</taxon>
        <taxon>Pezizomycotina</taxon>
        <taxon>Dothideomycetes</taxon>
        <taxon>Pleosporomycetidae</taxon>
        <taxon>Aulographales</taxon>
        <taxon>Aulographaceae</taxon>
    </lineage>
</organism>
<keyword evidence="3 5" id="KW-1133">Transmembrane helix</keyword>
<evidence type="ECO:0000256" key="3">
    <source>
        <dbReference type="ARBA" id="ARBA00022989"/>
    </source>
</evidence>
<dbReference type="AlphaFoldDB" id="A0A6G1GTV0"/>
<dbReference type="PANTHER" id="PTHR28165:SF2">
    <property type="entry name" value="MARVEL DOMAIN-CONTAINING PROTEIN"/>
    <property type="match status" value="1"/>
</dbReference>
<reference evidence="7" key="1">
    <citation type="journal article" date="2020" name="Stud. Mycol.">
        <title>101 Dothideomycetes genomes: a test case for predicting lifestyles and emergence of pathogens.</title>
        <authorList>
            <person name="Haridas S."/>
            <person name="Albert R."/>
            <person name="Binder M."/>
            <person name="Bloem J."/>
            <person name="Labutti K."/>
            <person name="Salamov A."/>
            <person name="Andreopoulos B."/>
            <person name="Baker S."/>
            <person name="Barry K."/>
            <person name="Bills G."/>
            <person name="Bluhm B."/>
            <person name="Cannon C."/>
            <person name="Castanera R."/>
            <person name="Culley D."/>
            <person name="Daum C."/>
            <person name="Ezra D."/>
            <person name="Gonzalez J."/>
            <person name="Henrissat B."/>
            <person name="Kuo A."/>
            <person name="Liang C."/>
            <person name="Lipzen A."/>
            <person name="Lutzoni F."/>
            <person name="Magnuson J."/>
            <person name="Mondo S."/>
            <person name="Nolan M."/>
            <person name="Ohm R."/>
            <person name="Pangilinan J."/>
            <person name="Park H.-J."/>
            <person name="Ramirez L."/>
            <person name="Alfaro M."/>
            <person name="Sun H."/>
            <person name="Tritt A."/>
            <person name="Yoshinaga Y."/>
            <person name="Zwiers L.-H."/>
            <person name="Turgeon B."/>
            <person name="Goodwin S."/>
            <person name="Spatafora J."/>
            <person name="Crous P."/>
            <person name="Grigoriev I."/>
        </authorList>
    </citation>
    <scope>NUCLEOTIDE SEQUENCE</scope>
    <source>
        <strain evidence="7">CBS 113979</strain>
    </source>
</reference>
<dbReference type="GO" id="GO:0005886">
    <property type="term" value="C:plasma membrane"/>
    <property type="evidence" value="ECO:0007669"/>
    <property type="project" value="TreeGrafter"/>
</dbReference>
<name>A0A6G1GTV0_9PEZI</name>
<evidence type="ECO:0000256" key="2">
    <source>
        <dbReference type="ARBA" id="ARBA00022692"/>
    </source>
</evidence>
<keyword evidence="4 5" id="KW-0472">Membrane</keyword>
<dbReference type="Pfam" id="PF01284">
    <property type="entry name" value="MARVEL"/>
    <property type="match status" value="1"/>
</dbReference>
<dbReference type="InterPro" id="IPR008253">
    <property type="entry name" value="Marvel"/>
</dbReference>
<dbReference type="GO" id="GO:0070941">
    <property type="term" value="P:eisosome assembly"/>
    <property type="evidence" value="ECO:0007669"/>
    <property type="project" value="TreeGrafter"/>
</dbReference>
<feature type="transmembrane region" description="Helical" evidence="5">
    <location>
        <begin position="74"/>
        <end position="97"/>
    </location>
</feature>
<keyword evidence="8" id="KW-1185">Reference proteome</keyword>
<comment type="subcellular location">
    <subcellularLocation>
        <location evidence="1">Membrane</location>
        <topology evidence="1">Multi-pass membrane protein</topology>
    </subcellularLocation>
</comment>
<feature type="domain" description="MARVEL" evidence="6">
    <location>
        <begin position="3"/>
        <end position="153"/>
    </location>
</feature>
<dbReference type="OrthoDB" id="2017497at2759"/>
<proteinExistence type="predicted"/>
<feature type="transmembrane region" description="Helical" evidence="5">
    <location>
        <begin position="140"/>
        <end position="159"/>
    </location>
</feature>
<dbReference type="EMBL" id="ML977169">
    <property type="protein sequence ID" value="KAF1984232.1"/>
    <property type="molecule type" value="Genomic_DNA"/>
</dbReference>
<dbReference type="Proteomes" id="UP000800041">
    <property type="component" value="Unassembled WGS sequence"/>
</dbReference>
<evidence type="ECO:0000256" key="5">
    <source>
        <dbReference type="SAM" id="Phobius"/>
    </source>
</evidence>
<evidence type="ECO:0000256" key="1">
    <source>
        <dbReference type="ARBA" id="ARBA00004141"/>
    </source>
</evidence>
<evidence type="ECO:0000256" key="4">
    <source>
        <dbReference type="ARBA" id="ARBA00023136"/>
    </source>
</evidence>
<feature type="transmembrane region" description="Helical" evidence="5">
    <location>
        <begin position="12"/>
        <end position="32"/>
    </location>
</feature>
<accession>A0A6G1GTV0</accession>
<feature type="transmembrane region" description="Helical" evidence="5">
    <location>
        <begin position="44"/>
        <end position="67"/>
    </location>
</feature>
<evidence type="ECO:0000259" key="6">
    <source>
        <dbReference type="Pfam" id="PF01284"/>
    </source>
</evidence>
<keyword evidence="2 5" id="KW-0812">Transmembrane</keyword>
<sequence length="171" mass="18512">MIIPIILRSVQIIFAAVSLGLAVGVLTSINDFSNWDSVYKPTQLTYAAFCGGFGIFAGLVGFVAIFFDKLDGIVTWVIDGLAALFFLAGGIAVAVAMKGVTCTDYTKEYCYTDDNDRPECQKLPYGDKLQGWCQMIEADAAFLFLAFIVCVGVFGLSFAMHRKGRSSKLGV</sequence>
<dbReference type="InterPro" id="IPR052649">
    <property type="entry name" value="NCE102-like"/>
</dbReference>
<dbReference type="GO" id="GO:0072659">
    <property type="term" value="P:protein localization to plasma membrane"/>
    <property type="evidence" value="ECO:0007669"/>
    <property type="project" value="TreeGrafter"/>
</dbReference>
<protein>
    <recommendedName>
        <fullName evidence="6">MARVEL domain-containing protein</fullName>
    </recommendedName>
</protein>
<gene>
    <name evidence="7" type="ORF">K402DRAFT_406202</name>
</gene>
<dbReference type="PANTHER" id="PTHR28165">
    <property type="entry name" value="NON-CLASSICAL EXPORT PROTEIN 2-RELATED"/>
    <property type="match status" value="1"/>
</dbReference>